<comment type="similarity">
    <text evidence="1">Belongs to the cytochrome P450 family.</text>
</comment>
<keyword evidence="8" id="KW-1133">Transmembrane helix</keyword>
<evidence type="ECO:0000256" key="2">
    <source>
        <dbReference type="ARBA" id="ARBA00022617"/>
    </source>
</evidence>
<dbReference type="PANTHER" id="PTHR24291:SF50">
    <property type="entry name" value="BIFUNCTIONAL ALBAFLAVENONE MONOOXYGENASE_TERPENE SYNTHASE"/>
    <property type="match status" value="1"/>
</dbReference>
<dbReference type="PRINTS" id="PR00463">
    <property type="entry name" value="EP450I"/>
</dbReference>
<protein>
    <recommendedName>
        <fullName evidence="11">Cytochrome P450</fullName>
    </recommendedName>
</protein>
<keyword evidence="10" id="KW-1185">Reference proteome</keyword>
<feature type="transmembrane region" description="Helical" evidence="8">
    <location>
        <begin position="20"/>
        <end position="38"/>
    </location>
</feature>
<sequence>MQKSVTGACICSLKCLRSSIPLITMLLTLLLNPFYPILQLLSYTNSKTQYYCNTIWYSCVLLKAVSLLKRNRVKGLPYPSNSLPFFGHALLFTKETPWNLMSHWHTLHGPTYSFTLLSRPCISTSSPPLLHQILHKSHSKFDKDIHFTYFPFLTILGSGIVTSSSTRWRKKRLTYSKIMRITILPTIPSTTLSSYSHFTRFETDTIDFNVIYRNMTLSIISSILLSLEPIECIDNFGRLYLPVMEECNRRVWDPTRRFIVNGSWWKFYREGKELNRYVTDLVKRRVEEREKGGYVDADILDYMLTGGGVEVGVQDVVDEVKTFVLAGHETTASMLAWCTAEVGRDERVREKLREEAEKVWNQEEKDFTKLNYAEMCLRETLRLHSVVPTVTRSVEEDFEFEGIMYERGTTVMVGIQAAHMDERNWKDPKTFKPERFSNFDDVKPYTFLPFIDGPRNCLGQYIAMLEAKIIISKIFWEYDLEVVEGGKEKDGFMVPVVPKDGVKCKWKRRN</sequence>
<evidence type="ECO:0000256" key="3">
    <source>
        <dbReference type="ARBA" id="ARBA00022723"/>
    </source>
</evidence>
<dbReference type="GO" id="GO:0020037">
    <property type="term" value="F:heme binding"/>
    <property type="evidence" value="ECO:0007669"/>
    <property type="project" value="InterPro"/>
</dbReference>
<keyword evidence="5 7" id="KW-0408">Iron</keyword>
<feature type="transmembrane region" description="Helical" evidence="8">
    <location>
        <begin position="149"/>
        <end position="168"/>
    </location>
</feature>
<proteinExistence type="inferred from homology"/>
<evidence type="ECO:0000313" key="10">
    <source>
        <dbReference type="Proteomes" id="UP001165085"/>
    </source>
</evidence>
<dbReference type="Proteomes" id="UP001165085">
    <property type="component" value="Unassembled WGS sequence"/>
</dbReference>
<dbReference type="InterPro" id="IPR002401">
    <property type="entry name" value="Cyt_P450_E_grp-I"/>
</dbReference>
<keyword evidence="8" id="KW-0812">Transmembrane</keyword>
<keyword evidence="8" id="KW-0472">Membrane</keyword>
<dbReference type="EMBL" id="BRXY01000126">
    <property type="protein sequence ID" value="GMH68563.1"/>
    <property type="molecule type" value="Genomic_DNA"/>
</dbReference>
<dbReference type="PANTHER" id="PTHR24291">
    <property type="entry name" value="CYTOCHROME P450 FAMILY 4"/>
    <property type="match status" value="1"/>
</dbReference>
<dbReference type="GO" id="GO:0005506">
    <property type="term" value="F:iron ion binding"/>
    <property type="evidence" value="ECO:0007669"/>
    <property type="project" value="InterPro"/>
</dbReference>
<comment type="caution">
    <text evidence="9">The sequence shown here is derived from an EMBL/GenBank/DDBJ whole genome shotgun (WGS) entry which is preliminary data.</text>
</comment>
<dbReference type="InterPro" id="IPR001128">
    <property type="entry name" value="Cyt_P450"/>
</dbReference>
<dbReference type="OrthoDB" id="2843at2759"/>
<reference evidence="10" key="1">
    <citation type="journal article" date="2023" name="Commun. Biol.">
        <title>Genome analysis of Parmales, the sister group of diatoms, reveals the evolutionary specialization of diatoms from phago-mixotrophs to photoautotrophs.</title>
        <authorList>
            <person name="Ban H."/>
            <person name="Sato S."/>
            <person name="Yoshikawa S."/>
            <person name="Yamada K."/>
            <person name="Nakamura Y."/>
            <person name="Ichinomiya M."/>
            <person name="Sato N."/>
            <person name="Blanc-Mathieu R."/>
            <person name="Endo H."/>
            <person name="Kuwata A."/>
            <person name="Ogata H."/>
        </authorList>
    </citation>
    <scope>NUCLEOTIDE SEQUENCE [LARGE SCALE GENOMIC DNA]</scope>
    <source>
        <strain evidence="10">NIES 3701</strain>
    </source>
</reference>
<evidence type="ECO:0000256" key="5">
    <source>
        <dbReference type="ARBA" id="ARBA00023004"/>
    </source>
</evidence>
<keyword evidence="3 7" id="KW-0479">Metal-binding</keyword>
<organism evidence="9 10">
    <name type="scientific">Triparma strigata</name>
    <dbReference type="NCBI Taxonomy" id="1606541"/>
    <lineage>
        <taxon>Eukaryota</taxon>
        <taxon>Sar</taxon>
        <taxon>Stramenopiles</taxon>
        <taxon>Ochrophyta</taxon>
        <taxon>Bolidophyceae</taxon>
        <taxon>Parmales</taxon>
        <taxon>Triparmaceae</taxon>
        <taxon>Triparma</taxon>
    </lineage>
</organism>
<evidence type="ECO:0000256" key="6">
    <source>
        <dbReference type="ARBA" id="ARBA00023033"/>
    </source>
</evidence>
<dbReference type="SUPFAM" id="SSF48264">
    <property type="entry name" value="Cytochrome P450"/>
    <property type="match status" value="1"/>
</dbReference>
<dbReference type="PRINTS" id="PR00385">
    <property type="entry name" value="P450"/>
</dbReference>
<keyword evidence="2 7" id="KW-0349">Heme</keyword>
<evidence type="ECO:0000256" key="7">
    <source>
        <dbReference type="PIRSR" id="PIRSR602401-1"/>
    </source>
</evidence>
<dbReference type="InterPro" id="IPR036396">
    <property type="entry name" value="Cyt_P450_sf"/>
</dbReference>
<dbReference type="Gene3D" id="1.10.630.10">
    <property type="entry name" value="Cytochrome P450"/>
    <property type="match status" value="1"/>
</dbReference>
<name>A0A9W7EA61_9STRA</name>
<dbReference type="InterPro" id="IPR050196">
    <property type="entry name" value="Cytochrome_P450_Monoox"/>
</dbReference>
<dbReference type="GO" id="GO:0004497">
    <property type="term" value="F:monooxygenase activity"/>
    <property type="evidence" value="ECO:0007669"/>
    <property type="project" value="UniProtKB-KW"/>
</dbReference>
<feature type="binding site" description="axial binding residue" evidence="7">
    <location>
        <position position="457"/>
    </location>
    <ligand>
        <name>heme</name>
        <dbReference type="ChEBI" id="CHEBI:30413"/>
    </ligand>
    <ligandPart>
        <name>Fe</name>
        <dbReference type="ChEBI" id="CHEBI:18248"/>
    </ligandPart>
</feature>
<evidence type="ECO:0000256" key="1">
    <source>
        <dbReference type="ARBA" id="ARBA00010617"/>
    </source>
</evidence>
<dbReference type="AlphaFoldDB" id="A0A9W7EA61"/>
<dbReference type="GO" id="GO:0016705">
    <property type="term" value="F:oxidoreductase activity, acting on paired donors, with incorporation or reduction of molecular oxygen"/>
    <property type="evidence" value="ECO:0007669"/>
    <property type="project" value="InterPro"/>
</dbReference>
<evidence type="ECO:0000313" key="9">
    <source>
        <dbReference type="EMBL" id="GMH68563.1"/>
    </source>
</evidence>
<comment type="cofactor">
    <cofactor evidence="7">
        <name>heme</name>
        <dbReference type="ChEBI" id="CHEBI:30413"/>
    </cofactor>
</comment>
<accession>A0A9W7EA61</accession>
<evidence type="ECO:0000256" key="4">
    <source>
        <dbReference type="ARBA" id="ARBA00023002"/>
    </source>
</evidence>
<keyword evidence="4" id="KW-0560">Oxidoreductase</keyword>
<evidence type="ECO:0008006" key="11">
    <source>
        <dbReference type="Google" id="ProtNLM"/>
    </source>
</evidence>
<keyword evidence="6" id="KW-0503">Monooxygenase</keyword>
<evidence type="ECO:0000256" key="8">
    <source>
        <dbReference type="SAM" id="Phobius"/>
    </source>
</evidence>
<gene>
    <name evidence="9" type="ORF">TrST_g11985</name>
</gene>
<dbReference type="Pfam" id="PF00067">
    <property type="entry name" value="p450"/>
    <property type="match status" value="1"/>
</dbReference>